<dbReference type="PaxDb" id="35128-Thaps11687"/>
<dbReference type="GO" id="GO:0006886">
    <property type="term" value="P:intracellular protein transport"/>
    <property type="evidence" value="ECO:0000318"/>
    <property type="project" value="GO_Central"/>
</dbReference>
<dbReference type="GO" id="GO:0048278">
    <property type="term" value="P:vesicle docking"/>
    <property type="evidence" value="ECO:0000318"/>
    <property type="project" value="GO_Central"/>
</dbReference>
<dbReference type="AlphaFoldDB" id="B8CF97"/>
<dbReference type="GO" id="GO:0006906">
    <property type="term" value="P:vesicle fusion"/>
    <property type="evidence" value="ECO:0000318"/>
    <property type="project" value="GO_Central"/>
</dbReference>
<dbReference type="InParanoid" id="B8CF97"/>
<dbReference type="GO" id="GO:0005484">
    <property type="term" value="F:SNAP receptor activity"/>
    <property type="evidence" value="ECO:0000318"/>
    <property type="project" value="GO_Central"/>
</dbReference>
<evidence type="ECO:0000259" key="4">
    <source>
        <dbReference type="PROSITE" id="PS50192"/>
    </source>
</evidence>
<name>B8CF97_THAPS</name>
<feature type="domain" description="T-SNARE coiled-coil homology" evidence="4">
    <location>
        <begin position="369"/>
        <end position="431"/>
    </location>
</feature>
<dbReference type="Gene3D" id="1.20.5.110">
    <property type="match status" value="1"/>
</dbReference>
<dbReference type="PROSITE" id="PS50192">
    <property type="entry name" value="T_SNARE"/>
    <property type="match status" value="1"/>
</dbReference>
<dbReference type="SUPFAM" id="SSF47661">
    <property type="entry name" value="t-snare proteins"/>
    <property type="match status" value="1"/>
</dbReference>
<dbReference type="KEGG" id="tps:THAPSDRAFT_11687"/>
<reference evidence="5 6" key="1">
    <citation type="journal article" date="2004" name="Science">
        <title>The genome of the diatom Thalassiosira pseudonana: ecology, evolution, and metabolism.</title>
        <authorList>
            <person name="Armbrust E.V."/>
            <person name="Berges J.A."/>
            <person name="Bowler C."/>
            <person name="Green B.R."/>
            <person name="Martinez D."/>
            <person name="Putnam N.H."/>
            <person name="Zhou S."/>
            <person name="Allen A.E."/>
            <person name="Apt K.E."/>
            <person name="Bechner M."/>
            <person name="Brzezinski M.A."/>
            <person name="Chaal B.K."/>
            <person name="Chiovitti A."/>
            <person name="Davis A.K."/>
            <person name="Demarest M.S."/>
            <person name="Detter J.C."/>
            <person name="Glavina T."/>
            <person name="Goodstein D."/>
            <person name="Hadi M.Z."/>
            <person name="Hellsten U."/>
            <person name="Hildebrand M."/>
            <person name="Jenkins B.D."/>
            <person name="Jurka J."/>
            <person name="Kapitonov V.V."/>
            <person name="Kroger N."/>
            <person name="Lau W.W."/>
            <person name="Lane T.W."/>
            <person name="Larimer F.W."/>
            <person name="Lippmeier J.C."/>
            <person name="Lucas S."/>
            <person name="Medina M."/>
            <person name="Montsant A."/>
            <person name="Obornik M."/>
            <person name="Parker M.S."/>
            <person name="Palenik B."/>
            <person name="Pazour G.J."/>
            <person name="Richardson P.M."/>
            <person name="Rynearson T.A."/>
            <person name="Saito M.A."/>
            <person name="Schwartz D.C."/>
            <person name="Thamatrakoln K."/>
            <person name="Valentin K."/>
            <person name="Vardi A."/>
            <person name="Wilkerson F.P."/>
            <person name="Rokhsar D.S."/>
        </authorList>
    </citation>
    <scope>NUCLEOTIDE SEQUENCE [LARGE SCALE GENOMIC DNA]</scope>
    <source>
        <strain evidence="5 6">CCMP1335</strain>
    </source>
</reference>
<dbReference type="EMBL" id="CM000653">
    <property type="protein sequence ID" value="EED87591.1"/>
    <property type="molecule type" value="Genomic_DNA"/>
</dbReference>
<dbReference type="Proteomes" id="UP000001449">
    <property type="component" value="Chromosome 22"/>
</dbReference>
<feature type="region of interest" description="Disordered" evidence="3">
    <location>
        <begin position="310"/>
        <end position="360"/>
    </location>
</feature>
<evidence type="ECO:0000256" key="2">
    <source>
        <dbReference type="ARBA" id="ARBA00009063"/>
    </source>
</evidence>
<dbReference type="STRING" id="35128.B8CF97"/>
<dbReference type="GO" id="GO:0006887">
    <property type="term" value="P:exocytosis"/>
    <property type="evidence" value="ECO:0000318"/>
    <property type="project" value="GO_Central"/>
</dbReference>
<dbReference type="Pfam" id="PF05739">
    <property type="entry name" value="SNARE"/>
    <property type="match status" value="1"/>
</dbReference>
<dbReference type="GO" id="GO:0005886">
    <property type="term" value="C:plasma membrane"/>
    <property type="evidence" value="ECO:0000318"/>
    <property type="project" value="GO_Central"/>
</dbReference>
<evidence type="ECO:0000313" key="6">
    <source>
        <dbReference type="Proteomes" id="UP000001449"/>
    </source>
</evidence>
<dbReference type="HOGENOM" id="CLU_596558_0_0_1"/>
<dbReference type="InterPro" id="IPR010989">
    <property type="entry name" value="SNARE"/>
</dbReference>
<feature type="compositionally biased region" description="Polar residues" evidence="3">
    <location>
        <begin position="317"/>
        <end position="326"/>
    </location>
</feature>
<feature type="region of interest" description="Disordered" evidence="3">
    <location>
        <begin position="236"/>
        <end position="290"/>
    </location>
</feature>
<dbReference type="PANTHER" id="PTHR19957">
    <property type="entry name" value="SYNTAXIN"/>
    <property type="match status" value="1"/>
</dbReference>
<dbReference type="SMART" id="SM00397">
    <property type="entry name" value="t_SNARE"/>
    <property type="match status" value="1"/>
</dbReference>
<dbReference type="eggNOG" id="KOG0812">
    <property type="taxonomic scope" value="Eukaryota"/>
</dbReference>
<dbReference type="GO" id="GO:0000149">
    <property type="term" value="F:SNARE binding"/>
    <property type="evidence" value="ECO:0000318"/>
    <property type="project" value="GO_Central"/>
</dbReference>
<dbReference type="InterPro" id="IPR045242">
    <property type="entry name" value="Syntaxin"/>
</dbReference>
<organism evidence="5 6">
    <name type="scientific">Thalassiosira pseudonana</name>
    <name type="common">Marine diatom</name>
    <name type="synonym">Cyclotella nana</name>
    <dbReference type="NCBI Taxonomy" id="35128"/>
    <lineage>
        <taxon>Eukaryota</taxon>
        <taxon>Sar</taxon>
        <taxon>Stramenopiles</taxon>
        <taxon>Ochrophyta</taxon>
        <taxon>Bacillariophyta</taxon>
        <taxon>Coscinodiscophyceae</taxon>
        <taxon>Thalassiosirophycidae</taxon>
        <taxon>Thalassiosirales</taxon>
        <taxon>Thalassiosiraceae</taxon>
        <taxon>Thalassiosira</taxon>
    </lineage>
</organism>
<feature type="compositionally biased region" description="Basic and acidic residues" evidence="3">
    <location>
        <begin position="344"/>
        <end position="353"/>
    </location>
</feature>
<dbReference type="GO" id="GO:0012505">
    <property type="term" value="C:endomembrane system"/>
    <property type="evidence" value="ECO:0000318"/>
    <property type="project" value="GO_Central"/>
</dbReference>
<comment type="subcellular location">
    <subcellularLocation>
        <location evidence="1">Membrane</location>
        <topology evidence="1">Single-pass type IV membrane protein</topology>
    </subcellularLocation>
</comment>
<dbReference type="CDD" id="cd15844">
    <property type="entry name" value="SNARE_syntaxin5"/>
    <property type="match status" value="1"/>
</dbReference>
<keyword evidence="6" id="KW-1185">Reference proteome</keyword>
<sequence length="459" mass="48311">MSYEGDGSMCALASGALVGKESCLGGFGSKIGTGSCQGYISCYARVYYDEEAEGRYSDGPGGNIGDGSCNSIFSCGAFWGTVGNDSCNTFGVEELSEICTSLRKAGALPYTVDNAAAGVGATSRYELDNPYIGKKSSMQRRRHYELLASQVEMEGKERMDKLKKELEMRSVVLREQVSHGKKFLAASGGGRANATGSAGAAGGVGGVGGATRPMLPSHNKNVVSKNASNQFRSPLFTMTASGNMPSSNTSSLTTTTSSAPSSVSNGPLTASATRTSRPPPASASITSSGYSSYGGYGGSSSYAGYGGASNSANNNNTQQPSFSTGMRQRKQQPQKSSIQIDNGADDKYNKSTDGDSSDIQQQIQTRRQNRQTQSRLASARLAEKSIAELGTMFTKMSTLISQQGEMLERIEDDVEAAGGDIDAGHEELVKVYGMTKGNRALILKVFGILIGLIIFMKLY</sequence>
<reference evidence="5 6" key="2">
    <citation type="journal article" date="2008" name="Nature">
        <title>The Phaeodactylum genome reveals the evolutionary history of diatom genomes.</title>
        <authorList>
            <person name="Bowler C."/>
            <person name="Allen A.E."/>
            <person name="Badger J.H."/>
            <person name="Grimwood J."/>
            <person name="Jabbari K."/>
            <person name="Kuo A."/>
            <person name="Maheswari U."/>
            <person name="Martens C."/>
            <person name="Maumus F."/>
            <person name="Otillar R.P."/>
            <person name="Rayko E."/>
            <person name="Salamov A."/>
            <person name="Vandepoele K."/>
            <person name="Beszteri B."/>
            <person name="Gruber A."/>
            <person name="Heijde M."/>
            <person name="Katinka M."/>
            <person name="Mock T."/>
            <person name="Valentin K."/>
            <person name="Verret F."/>
            <person name="Berges J.A."/>
            <person name="Brownlee C."/>
            <person name="Cadoret J.P."/>
            <person name="Chiovitti A."/>
            <person name="Choi C.J."/>
            <person name="Coesel S."/>
            <person name="De Martino A."/>
            <person name="Detter J.C."/>
            <person name="Durkin C."/>
            <person name="Falciatore A."/>
            <person name="Fournet J."/>
            <person name="Haruta M."/>
            <person name="Huysman M.J."/>
            <person name="Jenkins B.D."/>
            <person name="Jiroutova K."/>
            <person name="Jorgensen R.E."/>
            <person name="Joubert Y."/>
            <person name="Kaplan A."/>
            <person name="Kroger N."/>
            <person name="Kroth P.G."/>
            <person name="La Roche J."/>
            <person name="Lindquist E."/>
            <person name="Lommer M."/>
            <person name="Martin-Jezequel V."/>
            <person name="Lopez P.J."/>
            <person name="Lucas S."/>
            <person name="Mangogna M."/>
            <person name="McGinnis K."/>
            <person name="Medlin L.K."/>
            <person name="Montsant A."/>
            <person name="Oudot-Le Secq M.P."/>
            <person name="Napoli C."/>
            <person name="Obornik M."/>
            <person name="Parker M.S."/>
            <person name="Petit J.L."/>
            <person name="Porcel B.M."/>
            <person name="Poulsen N."/>
            <person name="Robison M."/>
            <person name="Rychlewski L."/>
            <person name="Rynearson T.A."/>
            <person name="Schmutz J."/>
            <person name="Shapiro H."/>
            <person name="Siaut M."/>
            <person name="Stanley M."/>
            <person name="Sussman M.R."/>
            <person name="Taylor A.R."/>
            <person name="Vardi A."/>
            <person name="von Dassow P."/>
            <person name="Vyverman W."/>
            <person name="Willis A."/>
            <person name="Wyrwicz L.S."/>
            <person name="Rokhsar D.S."/>
            <person name="Weissenbach J."/>
            <person name="Armbrust E.V."/>
            <person name="Green B.R."/>
            <person name="Van de Peer Y."/>
            <person name="Grigoriev I.V."/>
        </authorList>
    </citation>
    <scope>NUCLEOTIDE SEQUENCE [LARGE SCALE GENOMIC DNA]</scope>
    <source>
        <strain evidence="5 6">CCMP1335</strain>
    </source>
</reference>
<dbReference type="RefSeq" id="XP_002294811.1">
    <property type="nucleotide sequence ID" value="XM_002294775.1"/>
</dbReference>
<dbReference type="OMA" id="YISCYAR"/>
<feature type="compositionally biased region" description="Polar residues" evidence="3">
    <location>
        <begin position="265"/>
        <end position="276"/>
    </location>
</feature>
<accession>B8CF97</accession>
<feature type="compositionally biased region" description="Polar residues" evidence="3">
    <location>
        <begin position="236"/>
        <end position="245"/>
    </location>
</feature>
<dbReference type="GeneID" id="7443672"/>
<evidence type="ECO:0000256" key="3">
    <source>
        <dbReference type="SAM" id="MobiDB-lite"/>
    </source>
</evidence>
<dbReference type="GO" id="GO:0031201">
    <property type="term" value="C:SNARE complex"/>
    <property type="evidence" value="ECO:0000318"/>
    <property type="project" value="GO_Central"/>
</dbReference>
<comment type="similarity">
    <text evidence="2">Belongs to the syntaxin family.</text>
</comment>
<gene>
    <name evidence="5" type="ORF">THAPSDRAFT_11687</name>
</gene>
<proteinExistence type="inferred from homology"/>
<dbReference type="PANTHER" id="PTHR19957:SF307">
    <property type="entry name" value="PROTEIN SSO1-RELATED"/>
    <property type="match status" value="1"/>
</dbReference>
<dbReference type="InterPro" id="IPR000727">
    <property type="entry name" value="T_SNARE_dom"/>
</dbReference>
<feature type="compositionally biased region" description="Low complexity" evidence="3">
    <location>
        <begin position="246"/>
        <end position="264"/>
    </location>
</feature>
<evidence type="ECO:0000313" key="5">
    <source>
        <dbReference type="EMBL" id="EED87591.1"/>
    </source>
</evidence>
<evidence type="ECO:0000256" key="1">
    <source>
        <dbReference type="ARBA" id="ARBA00004211"/>
    </source>
</evidence>
<protein>
    <recommendedName>
        <fullName evidence="4">t-SNARE coiled-coil homology domain-containing protein</fullName>
    </recommendedName>
</protein>